<sequence>MSRKKQVILNAAESRDTARGAFVTFVYKALSNLFNTKVANTPIIDVFEPPGREIYNKCQNNPEKYFNELALITPYHQVLEEIALYKEYDKNIKDIADNIKDADNLIIMGHSSKNHSRSLTSGEGKATTTSHIVNILNKAKELRGDKTSDFRISLVACSGINVGRNLITEMRKNEIYGRVTARNHSVMPDPLTGKKLNKPMVSSLQHQNGDYKRILVATKDACLEYKVNEQGKEDNSTLQCNSPEENSKRYFQLKAAIVEISHADDSILPQNIGALFQHYKPSEVYHYLYENPYLFETKKEEKFKELILIDANKKYKDNPTPEHAKHLLEVIKSHILYSTWKTGLGGVTVDNTEYGSQIKVSNTMSKILEVIKTSMESEADSSMNAIKVIRNLVKKSGHSLLRHEETQNFYTIINPVRSTPSVSNNDAFNSIKNAFQSLREKITGTKKIESESEPEANPPTLRS</sequence>
<protein>
    <recommendedName>
        <fullName evidence="4">Peptidase C80 domain-containing protein</fullName>
    </recommendedName>
</protein>
<name>A0A6F8T443_9GAMM</name>
<accession>A0A6F8T443</accession>
<organism evidence="2 3">
    <name type="scientific">Legionella antarctica</name>
    <dbReference type="NCBI Taxonomy" id="2708020"/>
    <lineage>
        <taxon>Bacteria</taxon>
        <taxon>Pseudomonadati</taxon>
        <taxon>Pseudomonadota</taxon>
        <taxon>Gammaproteobacteria</taxon>
        <taxon>Legionellales</taxon>
        <taxon>Legionellaceae</taxon>
        <taxon>Legionella</taxon>
    </lineage>
</organism>
<evidence type="ECO:0000313" key="2">
    <source>
        <dbReference type="EMBL" id="BCA94792.1"/>
    </source>
</evidence>
<proteinExistence type="predicted"/>
<dbReference type="RefSeq" id="WP_173236576.1">
    <property type="nucleotide sequence ID" value="NZ_AP022839.1"/>
</dbReference>
<dbReference type="AlphaFoldDB" id="A0A6F8T443"/>
<feature type="region of interest" description="Disordered" evidence="1">
    <location>
        <begin position="443"/>
        <end position="463"/>
    </location>
</feature>
<dbReference type="EMBL" id="AP022839">
    <property type="protein sequence ID" value="BCA94792.1"/>
    <property type="molecule type" value="Genomic_DNA"/>
</dbReference>
<dbReference type="Proteomes" id="UP000502894">
    <property type="component" value="Chromosome"/>
</dbReference>
<gene>
    <name evidence="2" type="ORF">TUM19329_11530</name>
</gene>
<evidence type="ECO:0008006" key="4">
    <source>
        <dbReference type="Google" id="ProtNLM"/>
    </source>
</evidence>
<keyword evidence="3" id="KW-1185">Reference proteome</keyword>
<evidence type="ECO:0000313" key="3">
    <source>
        <dbReference type="Proteomes" id="UP000502894"/>
    </source>
</evidence>
<reference evidence="2" key="1">
    <citation type="journal article" date="2020" name="Microbiol. Resour. Announc.">
        <title>Complete Genome Sequence of Novel Psychrotolerant Legionella Strain TUM19329, Isolated from Antarctic Lake Sediment.</title>
        <authorList>
            <person name="Shimada S."/>
            <person name="Nakai R."/>
            <person name="Aoki K."/>
            <person name="Shimoeda N."/>
            <person name="Ohno G."/>
            <person name="Miyazaki Y."/>
            <person name="Kudoh S."/>
            <person name="Imura S."/>
            <person name="Watanabe K."/>
            <person name="Ishii Y."/>
            <person name="Tateda K."/>
        </authorList>
    </citation>
    <scope>NUCLEOTIDE SEQUENCE [LARGE SCALE GENOMIC DNA]</scope>
    <source>
        <strain evidence="2">TUM19329</strain>
    </source>
</reference>
<evidence type="ECO:0000256" key="1">
    <source>
        <dbReference type="SAM" id="MobiDB-lite"/>
    </source>
</evidence>
<dbReference type="KEGG" id="lant:TUM19329_11530"/>